<sequence length="250" mass="27491">MINYMGWMMVNAKLYYPPVCSSSPKLRIMTRSCVGSPQKLCESTTLTISYNYIDILATYSDRAPASLGTIPSPFFIVLSEVVSFESPENGIGPARVMPFTESDFQESRAIRARGGCGRALFVFNFIEDFFSEPMNLRTICRPHRIDLTDRPVSGRTHSLGWQDSHRDVHFHCFHYSHTCCSGCQRVSSGVLCLLPPPARGEKPTPPAGTSVPPSPHARGEKPDPPAGSPVPLPHARGEKLVPPPVRSPVP</sequence>
<protein>
    <submittedName>
        <fullName evidence="2">Uncharacterized protein</fullName>
    </submittedName>
</protein>
<dbReference type="EMBL" id="JAACJN010000388">
    <property type="protein sequence ID" value="KAF5344982.1"/>
    <property type="molecule type" value="Genomic_DNA"/>
</dbReference>
<accession>A0A8H5FQE9</accession>
<evidence type="ECO:0000313" key="3">
    <source>
        <dbReference type="Proteomes" id="UP000518752"/>
    </source>
</evidence>
<feature type="compositionally biased region" description="Pro residues" evidence="1">
    <location>
        <begin position="241"/>
        <end position="250"/>
    </location>
</feature>
<name>A0A8H5FQE9_9AGAR</name>
<comment type="caution">
    <text evidence="2">The sequence shown here is derived from an EMBL/GenBank/DDBJ whole genome shotgun (WGS) entry which is preliminary data.</text>
</comment>
<dbReference type="Proteomes" id="UP000518752">
    <property type="component" value="Unassembled WGS sequence"/>
</dbReference>
<feature type="region of interest" description="Disordered" evidence="1">
    <location>
        <begin position="197"/>
        <end position="250"/>
    </location>
</feature>
<reference evidence="2 3" key="1">
    <citation type="journal article" date="2020" name="ISME J.">
        <title>Uncovering the hidden diversity of litter-decomposition mechanisms in mushroom-forming fungi.</title>
        <authorList>
            <person name="Floudas D."/>
            <person name="Bentzer J."/>
            <person name="Ahren D."/>
            <person name="Johansson T."/>
            <person name="Persson P."/>
            <person name="Tunlid A."/>
        </authorList>
    </citation>
    <scope>NUCLEOTIDE SEQUENCE [LARGE SCALE GENOMIC DNA]</scope>
    <source>
        <strain evidence="2 3">CBS 406.79</strain>
    </source>
</reference>
<organism evidence="2 3">
    <name type="scientific">Collybiopsis confluens</name>
    <dbReference type="NCBI Taxonomy" id="2823264"/>
    <lineage>
        <taxon>Eukaryota</taxon>
        <taxon>Fungi</taxon>
        <taxon>Dikarya</taxon>
        <taxon>Basidiomycota</taxon>
        <taxon>Agaricomycotina</taxon>
        <taxon>Agaricomycetes</taxon>
        <taxon>Agaricomycetidae</taxon>
        <taxon>Agaricales</taxon>
        <taxon>Marasmiineae</taxon>
        <taxon>Omphalotaceae</taxon>
        <taxon>Collybiopsis</taxon>
    </lineage>
</organism>
<dbReference type="AlphaFoldDB" id="A0A8H5FQE9"/>
<feature type="compositionally biased region" description="Pro residues" evidence="1">
    <location>
        <begin position="197"/>
        <end position="206"/>
    </location>
</feature>
<gene>
    <name evidence="2" type="ORF">D9757_013791</name>
</gene>
<keyword evidence="3" id="KW-1185">Reference proteome</keyword>
<proteinExistence type="predicted"/>
<evidence type="ECO:0000313" key="2">
    <source>
        <dbReference type="EMBL" id="KAF5344982.1"/>
    </source>
</evidence>
<evidence type="ECO:0000256" key="1">
    <source>
        <dbReference type="SAM" id="MobiDB-lite"/>
    </source>
</evidence>
<dbReference type="OrthoDB" id="549788at2759"/>